<reference evidence="1" key="1">
    <citation type="journal article" date="2020" name="New Phytol.">
        <title>Comparative genomics reveals dynamic genome evolution in host specialist ectomycorrhizal fungi.</title>
        <authorList>
            <person name="Lofgren L.A."/>
            <person name="Nguyen N.H."/>
            <person name="Vilgalys R."/>
            <person name="Ruytinx J."/>
            <person name="Liao H.L."/>
            <person name="Branco S."/>
            <person name="Kuo A."/>
            <person name="LaButti K."/>
            <person name="Lipzen A."/>
            <person name="Andreopoulos W."/>
            <person name="Pangilinan J."/>
            <person name="Riley R."/>
            <person name="Hundley H."/>
            <person name="Na H."/>
            <person name="Barry K."/>
            <person name="Grigoriev I.V."/>
            <person name="Stajich J.E."/>
            <person name="Kennedy P.G."/>
        </authorList>
    </citation>
    <scope>NUCLEOTIDE SEQUENCE</scope>
    <source>
        <strain evidence="1">MN1</strain>
    </source>
</reference>
<organism evidence="1 2">
    <name type="scientific">Suillus subaureus</name>
    <dbReference type="NCBI Taxonomy" id="48587"/>
    <lineage>
        <taxon>Eukaryota</taxon>
        <taxon>Fungi</taxon>
        <taxon>Dikarya</taxon>
        <taxon>Basidiomycota</taxon>
        <taxon>Agaricomycotina</taxon>
        <taxon>Agaricomycetes</taxon>
        <taxon>Agaricomycetidae</taxon>
        <taxon>Boletales</taxon>
        <taxon>Suillineae</taxon>
        <taxon>Suillaceae</taxon>
        <taxon>Suillus</taxon>
    </lineage>
</organism>
<dbReference type="AlphaFoldDB" id="A0A9P7AST1"/>
<name>A0A9P7AST1_9AGAM</name>
<dbReference type="GeneID" id="64637403"/>
<sequence length="122" mass="13236">MPHYAFPRHVAWVGCSCRENLLSQNSPSRTSSLAALPNLFCSKFSRALRPLEYDAASGSITFTRPIYAGNVISTVLVRSPSSSLCTLRIYGCGVGHAADIEIEPSILLRVLISTATEHINTI</sequence>
<dbReference type="Proteomes" id="UP000807769">
    <property type="component" value="Unassembled WGS sequence"/>
</dbReference>
<accession>A0A9P7AST1</accession>
<protein>
    <submittedName>
        <fullName evidence="1">Uncharacterized protein</fullName>
    </submittedName>
</protein>
<evidence type="ECO:0000313" key="1">
    <source>
        <dbReference type="EMBL" id="KAG1795897.1"/>
    </source>
</evidence>
<dbReference type="OrthoDB" id="10553449at2759"/>
<gene>
    <name evidence="1" type="ORF">BJ212DRAFT_517578</name>
</gene>
<evidence type="ECO:0000313" key="2">
    <source>
        <dbReference type="Proteomes" id="UP000807769"/>
    </source>
</evidence>
<proteinExistence type="predicted"/>
<keyword evidence="2" id="KW-1185">Reference proteome</keyword>
<dbReference type="RefSeq" id="XP_041185292.1">
    <property type="nucleotide sequence ID" value="XM_041343387.1"/>
</dbReference>
<comment type="caution">
    <text evidence="1">The sequence shown here is derived from an EMBL/GenBank/DDBJ whole genome shotgun (WGS) entry which is preliminary data.</text>
</comment>
<dbReference type="EMBL" id="JABBWG010000294">
    <property type="protein sequence ID" value="KAG1795897.1"/>
    <property type="molecule type" value="Genomic_DNA"/>
</dbReference>